<accession>A0ABU7L4X7</accession>
<feature type="compositionally biased region" description="Polar residues" evidence="1">
    <location>
        <begin position="1"/>
        <end position="14"/>
    </location>
</feature>
<protein>
    <recommendedName>
        <fullName evidence="4">HNH endonuclease</fullName>
    </recommendedName>
</protein>
<organism evidence="2 3">
    <name type="scientific">Rhodococcus artemisiae</name>
    <dbReference type="NCBI Taxonomy" id="714159"/>
    <lineage>
        <taxon>Bacteria</taxon>
        <taxon>Bacillati</taxon>
        <taxon>Actinomycetota</taxon>
        <taxon>Actinomycetes</taxon>
        <taxon>Mycobacteriales</taxon>
        <taxon>Nocardiaceae</taxon>
        <taxon>Rhodococcus</taxon>
    </lineage>
</organism>
<dbReference type="Proteomes" id="UP001336020">
    <property type="component" value="Unassembled WGS sequence"/>
</dbReference>
<keyword evidence="3" id="KW-1185">Reference proteome</keyword>
<feature type="region of interest" description="Disordered" evidence="1">
    <location>
        <begin position="1"/>
        <end position="21"/>
    </location>
</feature>
<proteinExistence type="predicted"/>
<evidence type="ECO:0008006" key="4">
    <source>
        <dbReference type="Google" id="ProtNLM"/>
    </source>
</evidence>
<name>A0ABU7L4X7_9NOCA</name>
<dbReference type="RefSeq" id="WP_330131845.1">
    <property type="nucleotide sequence ID" value="NZ_JAUTXY010000001.1"/>
</dbReference>
<gene>
    <name evidence="2" type="ORF">Q7514_03535</name>
</gene>
<evidence type="ECO:0000313" key="2">
    <source>
        <dbReference type="EMBL" id="MEE2056600.1"/>
    </source>
</evidence>
<reference evidence="2 3" key="1">
    <citation type="submission" date="2023-07" db="EMBL/GenBank/DDBJ databases">
        <authorList>
            <person name="Girao M."/>
            <person name="Carvalho M.F."/>
        </authorList>
    </citation>
    <scope>NUCLEOTIDE SEQUENCE [LARGE SCALE GENOMIC DNA]</scope>
    <source>
        <strain evidence="2 3">YIM65754</strain>
    </source>
</reference>
<evidence type="ECO:0000256" key="1">
    <source>
        <dbReference type="SAM" id="MobiDB-lite"/>
    </source>
</evidence>
<sequence length="102" mass="11614">MTTKKAGTIMPQSNRRQMREAQRRARKYLAKLRCFRCGKRFDGTAWITQYGNNGRPDHVFCDGCSTPADVAEALAFDAKYRPVIAEVTETEGVVPLLYRRVT</sequence>
<comment type="caution">
    <text evidence="2">The sequence shown here is derived from an EMBL/GenBank/DDBJ whole genome shotgun (WGS) entry which is preliminary data.</text>
</comment>
<evidence type="ECO:0000313" key="3">
    <source>
        <dbReference type="Proteomes" id="UP001336020"/>
    </source>
</evidence>
<dbReference type="EMBL" id="JAUTXY010000001">
    <property type="protein sequence ID" value="MEE2056600.1"/>
    <property type="molecule type" value="Genomic_DNA"/>
</dbReference>